<evidence type="ECO:0000256" key="15">
    <source>
        <dbReference type="ARBA" id="ARBA00023316"/>
    </source>
</evidence>
<comment type="similarity">
    <text evidence="3 16">Belongs to the class-D beta-lactamase family.</text>
</comment>
<keyword evidence="12 18" id="KW-1133">Transmembrane helix</keyword>
<feature type="compositionally biased region" description="Low complexity" evidence="17">
    <location>
        <begin position="625"/>
        <end position="638"/>
    </location>
</feature>
<sequence>MFQDRKQIILSFFFLVCGIYILRLLYLQVIDDTYHTIGSTGALKKEVQIPLRGQIYDRNGKLLVANVDVYDMYVTPYKVKQMDTTTFCRLFNITRSYFDSTMAIAKSYSRNRATLFLRQLSKEDYARVADAMVSFPGFTFELSFFRTYPARTMANALGYIGEISKKAYEAQEVEYYRSGDYIGITGLEKQYEMELRGRRGVKFTMMNVHGENKGSYSNGEYDTLAVIGKNLFTTVDVEVQQLADSLFQGKTGCAVAIEPKTGEILAMGSYPYYDPNMLSGKQFSKYFKELYKNPDKPLNDRVATGFFRPGSTFKLVQALVALQLGAITPSTAFPLGGAPVKCHNHPGSPNDLHNAVRFSCNPYFYNVFRKTMSLGGETNPFKEAPVMLSKWHDMVEKFGYGQKLGIDLPSESSGLLPSVKYYDKRYGSFQWKFSNIYSLSIGEGEVSVNMLKMANLAATIANRGYWVTPHLVRGVGQNGKGVNPDLRTVHRTGIDPQHFEAIIGGMQDAVERGTVGGGAGIVEGIAICGKTGTSQNKKGKDNSVFIAFAPRYNPKIAIAVMVQNAGFGGSVAAPIATLMIEKYLKRKIERTAIKERMLNLSIKTVEAMAAGAAAKPIPTLTPESTSKPTPAAPVAPTKPQKESEKPVKTTFIKPKDENLNKTK</sequence>
<evidence type="ECO:0000256" key="10">
    <source>
        <dbReference type="ARBA" id="ARBA00022960"/>
    </source>
</evidence>
<dbReference type="Gene3D" id="3.30.1390.30">
    <property type="entry name" value="Penicillin-binding protein 2a, domain 3"/>
    <property type="match status" value="1"/>
</dbReference>
<evidence type="ECO:0000256" key="17">
    <source>
        <dbReference type="SAM" id="MobiDB-lite"/>
    </source>
</evidence>
<dbReference type="EC" id="3.5.2.6" evidence="4 16"/>
<dbReference type="GO" id="GO:0008800">
    <property type="term" value="F:beta-lactamase activity"/>
    <property type="evidence" value="ECO:0007669"/>
    <property type="project" value="UniProtKB-UniRule"/>
</dbReference>
<evidence type="ECO:0000256" key="18">
    <source>
        <dbReference type="SAM" id="Phobius"/>
    </source>
</evidence>
<accession>A0A917DU99</accession>
<evidence type="ECO:0000256" key="5">
    <source>
        <dbReference type="ARBA" id="ARBA00022475"/>
    </source>
</evidence>
<dbReference type="GO" id="GO:0005886">
    <property type="term" value="C:plasma membrane"/>
    <property type="evidence" value="ECO:0007669"/>
    <property type="project" value="UniProtKB-SubCell"/>
</dbReference>
<dbReference type="InterPro" id="IPR012338">
    <property type="entry name" value="Beta-lactam/transpept-like"/>
</dbReference>
<dbReference type="PANTHER" id="PTHR30627">
    <property type="entry name" value="PEPTIDOGLYCAN D,D-TRANSPEPTIDASE"/>
    <property type="match status" value="1"/>
</dbReference>
<evidence type="ECO:0000256" key="9">
    <source>
        <dbReference type="ARBA" id="ARBA00022801"/>
    </source>
</evidence>
<evidence type="ECO:0000256" key="14">
    <source>
        <dbReference type="ARBA" id="ARBA00023251"/>
    </source>
</evidence>
<dbReference type="GO" id="GO:0008360">
    <property type="term" value="P:regulation of cell shape"/>
    <property type="evidence" value="ECO:0007669"/>
    <property type="project" value="UniProtKB-KW"/>
</dbReference>
<dbReference type="Pfam" id="PF03717">
    <property type="entry name" value="PBP_dimer"/>
    <property type="match status" value="1"/>
</dbReference>
<evidence type="ECO:0000259" key="19">
    <source>
        <dbReference type="Pfam" id="PF00905"/>
    </source>
</evidence>
<evidence type="ECO:0000256" key="2">
    <source>
        <dbReference type="ARBA" id="ARBA00004236"/>
    </source>
</evidence>
<dbReference type="InterPro" id="IPR050515">
    <property type="entry name" value="Beta-lactam/transpept"/>
</dbReference>
<reference evidence="21" key="2">
    <citation type="submission" date="2020-09" db="EMBL/GenBank/DDBJ databases">
        <authorList>
            <person name="Sun Q."/>
            <person name="Zhou Y."/>
        </authorList>
    </citation>
    <scope>NUCLEOTIDE SEQUENCE</scope>
    <source>
        <strain evidence="21">CGMCC 1.15958</strain>
    </source>
</reference>
<evidence type="ECO:0000256" key="12">
    <source>
        <dbReference type="ARBA" id="ARBA00022989"/>
    </source>
</evidence>
<evidence type="ECO:0000256" key="6">
    <source>
        <dbReference type="ARBA" id="ARBA00022645"/>
    </source>
</evidence>
<dbReference type="AlphaFoldDB" id="A0A917DU99"/>
<evidence type="ECO:0000256" key="1">
    <source>
        <dbReference type="ARBA" id="ARBA00004167"/>
    </source>
</evidence>
<evidence type="ECO:0000256" key="7">
    <source>
        <dbReference type="ARBA" id="ARBA00022692"/>
    </source>
</evidence>
<keyword evidence="10" id="KW-0133">Cell shape</keyword>
<dbReference type="GO" id="GO:0071972">
    <property type="term" value="F:peptidoglycan L,D-transpeptidase activity"/>
    <property type="evidence" value="ECO:0007669"/>
    <property type="project" value="TreeGrafter"/>
</dbReference>
<keyword evidence="8" id="KW-0732">Signal</keyword>
<evidence type="ECO:0000256" key="16">
    <source>
        <dbReference type="RuleBase" id="RU361140"/>
    </source>
</evidence>
<dbReference type="GO" id="GO:0017001">
    <property type="term" value="P:antibiotic catabolic process"/>
    <property type="evidence" value="ECO:0007669"/>
    <property type="project" value="InterPro"/>
</dbReference>
<keyword evidence="22" id="KW-1185">Reference proteome</keyword>
<dbReference type="InterPro" id="IPR005311">
    <property type="entry name" value="PBP_dimer"/>
</dbReference>
<keyword evidence="6" id="KW-0121">Carboxypeptidase</keyword>
<name>A0A917DU99_9BACT</name>
<reference evidence="21" key="1">
    <citation type="journal article" date="2014" name="Int. J. Syst. Evol. Microbiol.">
        <title>Complete genome sequence of Corynebacterium casei LMG S-19264T (=DSM 44701T), isolated from a smear-ripened cheese.</title>
        <authorList>
            <consortium name="US DOE Joint Genome Institute (JGI-PGF)"/>
            <person name="Walter F."/>
            <person name="Albersmeier A."/>
            <person name="Kalinowski J."/>
            <person name="Ruckert C."/>
        </authorList>
    </citation>
    <scope>NUCLEOTIDE SEQUENCE</scope>
    <source>
        <strain evidence="21">CGMCC 1.15958</strain>
    </source>
</reference>
<dbReference type="Pfam" id="PF00905">
    <property type="entry name" value="Transpeptidase"/>
    <property type="match status" value="1"/>
</dbReference>
<protein>
    <recommendedName>
        <fullName evidence="4 16">Beta-lactamase</fullName>
        <ecNumber evidence="4 16">3.5.2.6</ecNumber>
    </recommendedName>
</protein>
<dbReference type="SUPFAM" id="SSF56601">
    <property type="entry name" value="beta-lactamase/transpeptidase-like"/>
    <property type="match status" value="1"/>
</dbReference>
<keyword evidence="5" id="KW-1003">Cell membrane</keyword>
<dbReference type="EMBL" id="BMKK01000007">
    <property type="protein sequence ID" value="GGD67383.1"/>
    <property type="molecule type" value="Genomic_DNA"/>
</dbReference>
<dbReference type="GO" id="GO:0046677">
    <property type="term" value="P:response to antibiotic"/>
    <property type="evidence" value="ECO:0007669"/>
    <property type="project" value="UniProtKB-UniRule"/>
</dbReference>
<evidence type="ECO:0000313" key="22">
    <source>
        <dbReference type="Proteomes" id="UP000609064"/>
    </source>
</evidence>
<dbReference type="PROSITE" id="PS00337">
    <property type="entry name" value="BETA_LACTAMASE_D"/>
    <property type="match status" value="1"/>
</dbReference>
<evidence type="ECO:0000256" key="3">
    <source>
        <dbReference type="ARBA" id="ARBA00007898"/>
    </source>
</evidence>
<dbReference type="InterPro" id="IPR001460">
    <property type="entry name" value="PCN-bd_Tpept"/>
</dbReference>
<dbReference type="InterPro" id="IPR036138">
    <property type="entry name" value="PBP_dimer_sf"/>
</dbReference>
<comment type="caution">
    <text evidence="21">The sequence shown here is derived from an EMBL/GenBank/DDBJ whole genome shotgun (WGS) entry which is preliminary data.</text>
</comment>
<feature type="domain" description="Penicillin-binding protein transpeptidase" evidence="19">
    <location>
        <begin position="252"/>
        <end position="577"/>
    </location>
</feature>
<dbReference type="Gene3D" id="3.90.1310.10">
    <property type="entry name" value="Penicillin-binding protein 2a (Domain 2)"/>
    <property type="match status" value="1"/>
</dbReference>
<dbReference type="InterPro" id="IPR002137">
    <property type="entry name" value="Beta-lactam_class-D_AS"/>
</dbReference>
<feature type="region of interest" description="Disordered" evidence="17">
    <location>
        <begin position="615"/>
        <end position="663"/>
    </location>
</feature>
<evidence type="ECO:0000256" key="4">
    <source>
        <dbReference type="ARBA" id="ARBA00012865"/>
    </source>
</evidence>
<dbReference type="Proteomes" id="UP000609064">
    <property type="component" value="Unassembled WGS sequence"/>
</dbReference>
<dbReference type="Gene3D" id="3.40.710.10">
    <property type="entry name" value="DD-peptidase/beta-lactamase superfamily"/>
    <property type="match status" value="1"/>
</dbReference>
<dbReference type="GO" id="GO:0009252">
    <property type="term" value="P:peptidoglycan biosynthetic process"/>
    <property type="evidence" value="ECO:0007669"/>
    <property type="project" value="UniProtKB-KW"/>
</dbReference>
<evidence type="ECO:0000259" key="20">
    <source>
        <dbReference type="Pfam" id="PF03717"/>
    </source>
</evidence>
<proteinExistence type="inferred from homology"/>
<evidence type="ECO:0000256" key="11">
    <source>
        <dbReference type="ARBA" id="ARBA00022984"/>
    </source>
</evidence>
<keyword evidence="11" id="KW-0573">Peptidoglycan synthesis</keyword>
<dbReference type="RefSeq" id="WP_188767699.1">
    <property type="nucleotide sequence ID" value="NZ_BMKK01000007.1"/>
</dbReference>
<feature type="compositionally biased region" description="Basic and acidic residues" evidence="17">
    <location>
        <begin position="639"/>
        <end position="663"/>
    </location>
</feature>
<feature type="transmembrane region" description="Helical" evidence="18">
    <location>
        <begin position="7"/>
        <end position="26"/>
    </location>
</feature>
<dbReference type="SUPFAM" id="SSF56519">
    <property type="entry name" value="Penicillin binding protein dimerisation domain"/>
    <property type="match status" value="1"/>
</dbReference>
<gene>
    <name evidence="21" type="ORF">GCM10011514_34350</name>
</gene>
<feature type="domain" description="Penicillin-binding protein dimerisation" evidence="20">
    <location>
        <begin position="50"/>
        <end position="212"/>
    </location>
</feature>
<evidence type="ECO:0000256" key="13">
    <source>
        <dbReference type="ARBA" id="ARBA00023136"/>
    </source>
</evidence>
<keyword evidence="15" id="KW-0961">Cell wall biogenesis/degradation</keyword>
<dbReference type="GO" id="GO:0071555">
    <property type="term" value="P:cell wall organization"/>
    <property type="evidence" value="ECO:0007669"/>
    <property type="project" value="UniProtKB-KW"/>
</dbReference>
<keyword evidence="7 18" id="KW-0812">Transmembrane</keyword>
<evidence type="ECO:0000256" key="8">
    <source>
        <dbReference type="ARBA" id="ARBA00022729"/>
    </source>
</evidence>
<dbReference type="PANTHER" id="PTHR30627:SF2">
    <property type="entry name" value="PEPTIDOGLYCAN D,D-TRANSPEPTIDASE MRDA"/>
    <property type="match status" value="1"/>
</dbReference>
<keyword evidence="13 18" id="KW-0472">Membrane</keyword>
<keyword evidence="6" id="KW-0645">Protease</keyword>
<keyword evidence="9 16" id="KW-0378">Hydrolase</keyword>
<comment type="subcellular location">
    <subcellularLocation>
        <location evidence="2">Cell membrane</location>
    </subcellularLocation>
    <subcellularLocation>
        <location evidence="1">Membrane</location>
        <topology evidence="1">Single-pass membrane protein</topology>
    </subcellularLocation>
</comment>
<comment type="catalytic activity">
    <reaction evidence="16">
        <text>a beta-lactam + H2O = a substituted beta-amino acid</text>
        <dbReference type="Rhea" id="RHEA:20401"/>
        <dbReference type="ChEBI" id="CHEBI:15377"/>
        <dbReference type="ChEBI" id="CHEBI:35627"/>
        <dbReference type="ChEBI" id="CHEBI:140347"/>
        <dbReference type="EC" id="3.5.2.6"/>
    </reaction>
</comment>
<keyword evidence="14 16" id="KW-0046">Antibiotic resistance</keyword>
<organism evidence="21 22">
    <name type="scientific">Emticicia aquatilis</name>
    <dbReference type="NCBI Taxonomy" id="1537369"/>
    <lineage>
        <taxon>Bacteria</taxon>
        <taxon>Pseudomonadati</taxon>
        <taxon>Bacteroidota</taxon>
        <taxon>Cytophagia</taxon>
        <taxon>Cytophagales</taxon>
        <taxon>Leadbetterellaceae</taxon>
        <taxon>Emticicia</taxon>
    </lineage>
</organism>
<dbReference type="GO" id="GO:0008658">
    <property type="term" value="F:penicillin binding"/>
    <property type="evidence" value="ECO:0007669"/>
    <property type="project" value="InterPro"/>
</dbReference>
<evidence type="ECO:0000313" key="21">
    <source>
        <dbReference type="EMBL" id="GGD67383.1"/>
    </source>
</evidence>